<dbReference type="AlphaFoldDB" id="A0A2J7ZN81"/>
<accession>A0A2J7ZN81</accession>
<dbReference type="InterPro" id="IPR011992">
    <property type="entry name" value="EF-hand-dom_pair"/>
</dbReference>
<name>A0A2J7ZN81_9CHLO</name>
<gene>
    <name evidence="2" type="ORF">TSOC_012354</name>
</gene>
<reference evidence="2 3" key="1">
    <citation type="journal article" date="2017" name="Mol. Biol. Evol.">
        <title>The 4-celled Tetrabaena socialis nuclear genome reveals the essential components for genetic control of cell number at the origin of multicellularity in the volvocine lineage.</title>
        <authorList>
            <person name="Featherston J."/>
            <person name="Arakaki Y."/>
            <person name="Hanschen E.R."/>
            <person name="Ferris P.J."/>
            <person name="Michod R.E."/>
            <person name="Olson B.J.S.C."/>
            <person name="Nozaki H."/>
            <person name="Durand P.M."/>
        </authorList>
    </citation>
    <scope>NUCLEOTIDE SEQUENCE [LARGE SCALE GENOMIC DNA]</scope>
    <source>
        <strain evidence="2 3">NIES-571</strain>
    </source>
</reference>
<sequence>MAEEAVQHVFIKYASIGKTGITLTNASLDGSKFAKLCRESKLVAGALTAMDVEGIFLRVTKGTSRINYEGSLPALQDTAD</sequence>
<dbReference type="OrthoDB" id="548799at2759"/>
<keyword evidence="3" id="KW-1185">Reference proteome</keyword>
<dbReference type="GO" id="GO:0046785">
    <property type="term" value="P:microtubule polymerization"/>
    <property type="evidence" value="ECO:0007669"/>
    <property type="project" value="InterPro"/>
</dbReference>
<proteinExistence type="inferred from homology"/>
<dbReference type="Gene3D" id="1.10.238.10">
    <property type="entry name" value="EF-hand"/>
    <property type="match status" value="1"/>
</dbReference>
<evidence type="ECO:0000313" key="3">
    <source>
        <dbReference type="Proteomes" id="UP000236333"/>
    </source>
</evidence>
<comment type="caution">
    <text evidence="2">The sequence shown here is derived from an EMBL/GenBank/DDBJ whole genome shotgun (WGS) entry which is preliminary data.</text>
</comment>
<dbReference type="EMBL" id="PGGS01000805">
    <property type="protein sequence ID" value="PNH01733.1"/>
    <property type="molecule type" value="Genomic_DNA"/>
</dbReference>
<evidence type="ECO:0000313" key="2">
    <source>
        <dbReference type="EMBL" id="PNH01733.1"/>
    </source>
</evidence>
<protein>
    <submittedName>
        <fullName evidence="2">Uncharacterized protein</fullName>
    </submittedName>
</protein>
<dbReference type="GO" id="GO:0015631">
    <property type="term" value="F:tubulin binding"/>
    <property type="evidence" value="ECO:0007669"/>
    <property type="project" value="InterPro"/>
</dbReference>
<dbReference type="Pfam" id="PF05517">
    <property type="entry name" value="p25-alpha"/>
    <property type="match status" value="1"/>
</dbReference>
<dbReference type="Proteomes" id="UP000236333">
    <property type="component" value="Unassembled WGS sequence"/>
</dbReference>
<comment type="similarity">
    <text evidence="1">Belongs to the TPPP family.</text>
</comment>
<evidence type="ECO:0000256" key="1">
    <source>
        <dbReference type="ARBA" id="ARBA00010994"/>
    </source>
</evidence>
<organism evidence="2 3">
    <name type="scientific">Tetrabaena socialis</name>
    <dbReference type="NCBI Taxonomy" id="47790"/>
    <lineage>
        <taxon>Eukaryota</taxon>
        <taxon>Viridiplantae</taxon>
        <taxon>Chlorophyta</taxon>
        <taxon>core chlorophytes</taxon>
        <taxon>Chlorophyceae</taxon>
        <taxon>CS clade</taxon>
        <taxon>Chlamydomonadales</taxon>
        <taxon>Tetrabaenaceae</taxon>
        <taxon>Tetrabaena</taxon>
    </lineage>
</organism>
<dbReference type="SUPFAM" id="SSF47473">
    <property type="entry name" value="EF-hand"/>
    <property type="match status" value="1"/>
</dbReference>
<dbReference type="InterPro" id="IPR008907">
    <property type="entry name" value="TPP/p25"/>
</dbReference>